<dbReference type="InterPro" id="IPR042095">
    <property type="entry name" value="SUMF_sf"/>
</dbReference>
<dbReference type="Proteomes" id="UP000190423">
    <property type="component" value="Unassembled WGS sequence"/>
</dbReference>
<feature type="domain" description="Sulfatase-modifying factor enzyme-like" evidence="1">
    <location>
        <begin position="86"/>
        <end position="250"/>
    </location>
</feature>
<protein>
    <submittedName>
        <fullName evidence="2">Formylglycine-generating enzyme, required for sulfatase activity, contains SUMF1/FGE domain</fullName>
    </submittedName>
</protein>
<dbReference type="PANTHER" id="PTHR23150">
    <property type="entry name" value="SULFATASE MODIFYING FACTOR 1, 2"/>
    <property type="match status" value="1"/>
</dbReference>
<evidence type="ECO:0000313" key="3">
    <source>
        <dbReference type="Proteomes" id="UP000190423"/>
    </source>
</evidence>
<dbReference type="AlphaFoldDB" id="A0A1T4KID8"/>
<sequence length="407" mass="44995">MKRTTEFIHTLILIFLALIPAVSCKNELWPVKDEESSLARNAVSTANRTITIPGAYSTASFVMIDVHLTGGGNTDEIILGEDLIEVPYRTTVNEFSLARYETSYNTWYAVLQWAKNKGYTIVNEGVEGVYGEVEKENNMSDPGSEPKLVEMPVCRLTWRDVMVWCNALSEMCGLSPVYCTDPEFKTPIRDSTGTPFDDLNNYAIKPGQVDNPYVNKSADGFRLPYVEEWEYAARKKTDGGFISGRNVSGDETGSAIDTTATEKMNNLDFPISTRQNEYCWQRGNSALNGPSSTATKKDDTNEKLSELTGKSISGRRMHLSGGKLPNHLGFYDMSGNVPEWCFDYDLPYGSSYKFSTARVLRGGDHLNEIVGSRCSGNKGGSLVGLAFGFRIAQNIPKNNSSSELGKN</sequence>
<dbReference type="InterPro" id="IPR051043">
    <property type="entry name" value="Sulfatase_Mod_Factor_Kinase"/>
</dbReference>
<dbReference type="PANTHER" id="PTHR23150:SF19">
    <property type="entry name" value="FORMYLGLYCINE-GENERATING ENZYME"/>
    <property type="match status" value="1"/>
</dbReference>
<evidence type="ECO:0000313" key="2">
    <source>
        <dbReference type="EMBL" id="SJZ42180.1"/>
    </source>
</evidence>
<dbReference type="GO" id="GO:0120147">
    <property type="term" value="F:formylglycine-generating oxidase activity"/>
    <property type="evidence" value="ECO:0007669"/>
    <property type="project" value="TreeGrafter"/>
</dbReference>
<dbReference type="InterPro" id="IPR005532">
    <property type="entry name" value="SUMF_dom"/>
</dbReference>
<dbReference type="RefSeq" id="WP_078933099.1">
    <property type="nucleotide sequence ID" value="NZ_FUWG01000008.1"/>
</dbReference>
<reference evidence="2 3" key="1">
    <citation type="submission" date="2017-02" db="EMBL/GenBank/DDBJ databases">
        <authorList>
            <person name="Peterson S.W."/>
        </authorList>
    </citation>
    <scope>NUCLEOTIDE SEQUENCE [LARGE SCALE GENOMIC DNA]</scope>
    <source>
        <strain evidence="2 3">ATCC BAA-908</strain>
    </source>
</reference>
<dbReference type="SUPFAM" id="SSF56436">
    <property type="entry name" value="C-type lectin-like"/>
    <property type="match status" value="1"/>
</dbReference>
<name>A0A1T4KID8_TREPO</name>
<evidence type="ECO:0000259" key="1">
    <source>
        <dbReference type="Pfam" id="PF03781"/>
    </source>
</evidence>
<proteinExistence type="predicted"/>
<dbReference type="Gene3D" id="3.90.1580.10">
    <property type="entry name" value="paralog of FGE (formylglycine-generating enzyme)"/>
    <property type="match status" value="1"/>
</dbReference>
<gene>
    <name evidence="2" type="ORF">SAMN02745149_01187</name>
</gene>
<dbReference type="InterPro" id="IPR016187">
    <property type="entry name" value="CTDL_fold"/>
</dbReference>
<accession>A0A1T4KID8</accession>
<dbReference type="GeneID" id="78316486"/>
<dbReference type="EMBL" id="FUWG01000008">
    <property type="protein sequence ID" value="SJZ42180.1"/>
    <property type="molecule type" value="Genomic_DNA"/>
</dbReference>
<keyword evidence="3" id="KW-1185">Reference proteome</keyword>
<dbReference type="STRING" id="261392.SAMN02745149_01187"/>
<organism evidence="2 3">
    <name type="scientific">Treponema porcinum</name>
    <dbReference type="NCBI Taxonomy" id="261392"/>
    <lineage>
        <taxon>Bacteria</taxon>
        <taxon>Pseudomonadati</taxon>
        <taxon>Spirochaetota</taxon>
        <taxon>Spirochaetia</taxon>
        <taxon>Spirochaetales</taxon>
        <taxon>Treponemataceae</taxon>
        <taxon>Treponema</taxon>
    </lineage>
</organism>
<feature type="domain" description="Sulfatase-modifying factor enzyme-like" evidence="1">
    <location>
        <begin position="319"/>
        <end position="392"/>
    </location>
</feature>
<dbReference type="Pfam" id="PF03781">
    <property type="entry name" value="FGE-sulfatase"/>
    <property type="match status" value="2"/>
</dbReference>
<dbReference type="OrthoDB" id="9812707at2"/>